<feature type="domain" description="CzcB-like C-terminal circularly permuted SH3-like" evidence="5">
    <location>
        <begin position="294"/>
        <end position="347"/>
    </location>
</feature>
<dbReference type="Gene3D" id="2.40.50.100">
    <property type="match status" value="1"/>
</dbReference>
<dbReference type="Pfam" id="PF25954">
    <property type="entry name" value="Beta-barrel_RND_2"/>
    <property type="match status" value="1"/>
</dbReference>
<dbReference type="Gene3D" id="2.40.30.170">
    <property type="match status" value="1"/>
</dbReference>
<feature type="domain" description="CusB-like beta-barrel" evidence="4">
    <location>
        <begin position="218"/>
        <end position="289"/>
    </location>
</feature>
<dbReference type="InterPro" id="IPR058649">
    <property type="entry name" value="CzcB_C"/>
</dbReference>
<evidence type="ECO:0000259" key="4">
    <source>
        <dbReference type="Pfam" id="PF25954"/>
    </source>
</evidence>
<dbReference type="GO" id="GO:1990281">
    <property type="term" value="C:efflux pump complex"/>
    <property type="evidence" value="ECO:0007669"/>
    <property type="project" value="TreeGrafter"/>
</dbReference>
<dbReference type="Gene3D" id="1.10.287.470">
    <property type="entry name" value="Helix hairpin bin"/>
    <property type="match status" value="1"/>
</dbReference>
<evidence type="ECO:0000313" key="6">
    <source>
        <dbReference type="EMBL" id="HGH59926.1"/>
    </source>
</evidence>
<comment type="similarity">
    <text evidence="1">Belongs to the membrane fusion protein (MFP) (TC 8.A.1) family.</text>
</comment>
<dbReference type="InterPro" id="IPR058625">
    <property type="entry name" value="MdtA-like_BSH"/>
</dbReference>
<dbReference type="InterPro" id="IPR006143">
    <property type="entry name" value="RND_pump_MFP"/>
</dbReference>
<sequence length="349" mass="37662">MNRKTLLLAIVALAVLVVSLVWMQGGFYHKISGGRTTPPAPASTPKTIKVEKITVQGEVTVSGTVVARDVARVSSRINGYILEINVDAGDHVKRGDVLLKIDTKDLAEKEAQAAANLESARADLIKAKNDFERFKVLYEKQSVAKKDYDDALAKYEMAQAAENRAKAALDEAKTNLSYGTVTAPFSGVIGERGVNTGDLASPGRFLMSVYRPDSLELVASAGEQYAPFLKEGTSVKVDIPSVGLKETSKIREVVPQRDEKTRTVTVKVPLNQKTGLTPGLYGTMTFDTHAAEAIAVPRAAIRIIGQLESVNVFEDGQVKVRQVKTGRSLSDNRVEVISGLEPGEEVVVP</sequence>
<dbReference type="InterPro" id="IPR058624">
    <property type="entry name" value="MdtA-like_HH"/>
</dbReference>
<reference evidence="6" key="1">
    <citation type="journal article" date="2020" name="mSystems">
        <title>Genome- and Community-Level Interaction Insights into Carbon Utilization and Element Cycling Functions of Hydrothermarchaeota in Hydrothermal Sediment.</title>
        <authorList>
            <person name="Zhou Z."/>
            <person name="Liu Y."/>
            <person name="Xu W."/>
            <person name="Pan J."/>
            <person name="Luo Z.H."/>
            <person name="Li M."/>
        </authorList>
    </citation>
    <scope>NUCLEOTIDE SEQUENCE [LARGE SCALE GENOMIC DNA]</scope>
    <source>
        <strain evidence="6">SpSt-769</strain>
    </source>
</reference>
<feature type="domain" description="Multidrug resistance protein MdtA-like barrel-sandwich hybrid" evidence="3">
    <location>
        <begin position="70"/>
        <end position="203"/>
    </location>
</feature>
<dbReference type="Pfam" id="PF25876">
    <property type="entry name" value="HH_MFP_RND"/>
    <property type="match status" value="1"/>
</dbReference>
<protein>
    <submittedName>
        <fullName evidence="6">Efflux RND transporter periplasmic adaptor subunit</fullName>
    </submittedName>
</protein>
<dbReference type="NCBIfam" id="TIGR01730">
    <property type="entry name" value="RND_mfp"/>
    <property type="match status" value="1"/>
</dbReference>
<dbReference type="AlphaFoldDB" id="A0A7C4AQ93"/>
<accession>A0A7C4AQ93</accession>
<evidence type="ECO:0000259" key="2">
    <source>
        <dbReference type="Pfam" id="PF25876"/>
    </source>
</evidence>
<evidence type="ECO:0000256" key="1">
    <source>
        <dbReference type="ARBA" id="ARBA00009477"/>
    </source>
</evidence>
<dbReference type="SUPFAM" id="SSF111369">
    <property type="entry name" value="HlyD-like secretion proteins"/>
    <property type="match status" value="1"/>
</dbReference>
<proteinExistence type="inferred from homology"/>
<dbReference type="PANTHER" id="PTHR30469:SF15">
    <property type="entry name" value="HLYD FAMILY OF SECRETION PROTEINS"/>
    <property type="match status" value="1"/>
</dbReference>
<gene>
    <name evidence="6" type="ORF">ENV54_01360</name>
</gene>
<organism evidence="6">
    <name type="scientific">Desulfomonile tiedjei</name>
    <dbReference type="NCBI Taxonomy" id="2358"/>
    <lineage>
        <taxon>Bacteria</taxon>
        <taxon>Pseudomonadati</taxon>
        <taxon>Thermodesulfobacteriota</taxon>
        <taxon>Desulfomonilia</taxon>
        <taxon>Desulfomonilales</taxon>
        <taxon>Desulfomonilaceae</taxon>
        <taxon>Desulfomonile</taxon>
    </lineage>
</organism>
<evidence type="ECO:0000259" key="5">
    <source>
        <dbReference type="Pfam" id="PF25975"/>
    </source>
</evidence>
<comment type="caution">
    <text evidence="6">The sequence shown here is derived from an EMBL/GenBank/DDBJ whole genome shotgun (WGS) entry which is preliminary data.</text>
</comment>
<dbReference type="EMBL" id="DTGT01000042">
    <property type="protein sequence ID" value="HGH59926.1"/>
    <property type="molecule type" value="Genomic_DNA"/>
</dbReference>
<dbReference type="PANTHER" id="PTHR30469">
    <property type="entry name" value="MULTIDRUG RESISTANCE PROTEIN MDTA"/>
    <property type="match status" value="1"/>
</dbReference>
<evidence type="ECO:0000259" key="3">
    <source>
        <dbReference type="Pfam" id="PF25917"/>
    </source>
</evidence>
<dbReference type="InterPro" id="IPR058792">
    <property type="entry name" value="Beta-barrel_RND_2"/>
</dbReference>
<dbReference type="GO" id="GO:0015562">
    <property type="term" value="F:efflux transmembrane transporter activity"/>
    <property type="evidence" value="ECO:0007669"/>
    <property type="project" value="TreeGrafter"/>
</dbReference>
<dbReference type="Gene3D" id="2.40.420.20">
    <property type="match status" value="1"/>
</dbReference>
<dbReference type="Pfam" id="PF25975">
    <property type="entry name" value="CzcB_C"/>
    <property type="match status" value="1"/>
</dbReference>
<dbReference type="Pfam" id="PF25917">
    <property type="entry name" value="BSH_RND"/>
    <property type="match status" value="1"/>
</dbReference>
<name>A0A7C4AQ93_9BACT</name>
<feature type="domain" description="Multidrug resistance protein MdtA-like alpha-helical hairpin" evidence="2">
    <location>
        <begin position="110"/>
        <end position="178"/>
    </location>
</feature>